<sequence>MQQGPREIVTPFRPIPLDVPEGMKPNEFFNSTENLNDLVHNNGLLMNPENLLLYRKALGHSNEFDTSIIYNTSQCILNPLGRPVRRTQVPENVKHVWNRMNQIVIEYMLEKYPDPDDHLVLAGEASLDATWPLTSPGVPSIRMLHNHFIVFDKAQLRDADLADPSNPNLTDGGQHSLFQSYMKDVYRRFFEALDLKILKPVSSDHSMIGLTGYPQGLPSWEVQGGVDALKDIRFWKEYDEILKGFIDFYRTFFSQVSTRNTAMPKSVNFPSQVEHILLFNNDFMATAKKVRDRCITDAKYANAIRWQPAFKQLIYRNDQGKLIVTISQNSIGNAITELLGVVVKREPDAEAYEKHEPQLIEKLLEVRRRLIDADLGEGIETDYWSKE</sequence>
<evidence type="ECO:0000313" key="2">
    <source>
        <dbReference type="Proteomes" id="UP000190896"/>
    </source>
</evidence>
<proteinExistence type="predicted"/>
<accession>A0A1T2KV71</accession>
<dbReference type="AlphaFoldDB" id="A0A1T2KV71"/>
<comment type="caution">
    <text evidence="1">The sequence shown here is derived from an EMBL/GenBank/DDBJ whole genome shotgun (WGS) entry which is preliminary data.</text>
</comment>
<gene>
    <name evidence="1" type="ORF">BOW51_05820</name>
</gene>
<organism evidence="1 2">
    <name type="scientific">Solemya velesiana gill symbiont</name>
    <dbReference type="NCBI Taxonomy" id="1918948"/>
    <lineage>
        <taxon>Bacteria</taxon>
        <taxon>Pseudomonadati</taxon>
        <taxon>Pseudomonadota</taxon>
        <taxon>Gammaproteobacteria</taxon>
        <taxon>sulfur-oxidizing symbionts</taxon>
    </lineage>
</organism>
<dbReference type="STRING" id="1918948.BOW53_07680"/>
<keyword evidence="2" id="KW-1185">Reference proteome</keyword>
<dbReference type="Proteomes" id="UP000190896">
    <property type="component" value="Unassembled WGS sequence"/>
</dbReference>
<dbReference type="OrthoDB" id="9763435at2"/>
<dbReference type="EMBL" id="MPRJ01000028">
    <property type="protein sequence ID" value="OOZ36722.1"/>
    <property type="molecule type" value="Genomic_DNA"/>
</dbReference>
<evidence type="ECO:0000313" key="1">
    <source>
        <dbReference type="EMBL" id="OOZ36722.1"/>
    </source>
</evidence>
<reference evidence="1 2" key="1">
    <citation type="submission" date="2016-11" db="EMBL/GenBank/DDBJ databases">
        <title>Mixed transmission modes and dynamic genome evolution in an obligate animal-bacterial symbiosis.</title>
        <authorList>
            <person name="Russell S.L."/>
            <person name="Corbett-Detig R.B."/>
            <person name="Cavanaugh C.M."/>
        </authorList>
    </citation>
    <scope>NUCLEOTIDE SEQUENCE [LARGE SCALE GENOMIC DNA]</scope>
    <source>
        <strain evidence="1">Se-Cadez</strain>
    </source>
</reference>
<protein>
    <submittedName>
        <fullName evidence="1">Uncharacterized protein</fullName>
    </submittedName>
</protein>
<name>A0A1T2KV71_9GAMM</name>
<dbReference type="RefSeq" id="WP_078486681.1">
    <property type="nucleotide sequence ID" value="NZ_MPRJ01000028.1"/>
</dbReference>